<dbReference type="EMBL" id="CP050124">
    <property type="protein sequence ID" value="QIP37571.1"/>
    <property type="molecule type" value="Genomic_DNA"/>
</dbReference>
<dbReference type="AlphaFoldDB" id="A0A6G9CLN5"/>
<proteinExistence type="predicted"/>
<dbReference type="Proteomes" id="UP000502345">
    <property type="component" value="Chromosome"/>
</dbReference>
<evidence type="ECO:0000313" key="2">
    <source>
        <dbReference type="Proteomes" id="UP000502345"/>
    </source>
</evidence>
<accession>A0A6G9CLN5</accession>
<gene>
    <name evidence="1" type="ORF">G9444_0327</name>
</gene>
<reference evidence="1 2" key="1">
    <citation type="submission" date="2020-03" db="EMBL/GenBank/DDBJ databases">
        <title>Screen low temperature-resistant strains for efficient degradation of petroleum hydrocarbons under the low temperature.</title>
        <authorList>
            <person name="Wang Y."/>
            <person name="Chen J."/>
        </authorList>
    </citation>
    <scope>NUCLEOTIDE SEQUENCE [LARGE SCALE GENOMIC DNA]</scope>
    <source>
        <strain evidence="1 2">KB1</strain>
    </source>
</reference>
<protein>
    <submittedName>
        <fullName evidence="1">Uncharacterized protein</fullName>
    </submittedName>
</protein>
<evidence type="ECO:0000313" key="1">
    <source>
        <dbReference type="EMBL" id="QIP37571.1"/>
    </source>
</evidence>
<sequence>MTIIVNAPTSEQVSAKLDENGGESTILAQVERAPFKAQILRYDGHDGEEFFTDLPRIEIDCSDQDGGEMFVDLTILPDYVETFAEVVNEIVSDYRAIASRCKLLARNESEIRTSADYRESL</sequence>
<organism evidence="1 2">
    <name type="scientific">Rhodococcus erythropolis</name>
    <name type="common">Arthrobacter picolinophilus</name>
    <dbReference type="NCBI Taxonomy" id="1833"/>
    <lineage>
        <taxon>Bacteria</taxon>
        <taxon>Bacillati</taxon>
        <taxon>Actinomycetota</taxon>
        <taxon>Actinomycetes</taxon>
        <taxon>Mycobacteriales</taxon>
        <taxon>Nocardiaceae</taxon>
        <taxon>Rhodococcus</taxon>
        <taxon>Rhodococcus erythropolis group</taxon>
    </lineage>
</organism>
<dbReference type="RefSeq" id="WP_030535768.1">
    <property type="nucleotide sequence ID" value="NZ_AP018733.1"/>
</dbReference>
<name>A0A6G9CLN5_RHOER</name>